<dbReference type="HOGENOM" id="CLU_399549_0_0_1"/>
<keyword evidence="3" id="KW-1185">Reference proteome</keyword>
<comment type="caution">
    <text evidence="2">The sequence shown here is derived from an EMBL/GenBank/DDBJ whole genome shotgun (WGS) entry which is preliminary data.</text>
</comment>
<reference evidence="2 3" key="1">
    <citation type="submission" date="2013-03" db="EMBL/GenBank/DDBJ databases">
        <title>The Genome Sequence of Capronia epimyces CBS 606.96.</title>
        <authorList>
            <consortium name="The Broad Institute Genomics Platform"/>
            <person name="Cuomo C."/>
            <person name="de Hoog S."/>
            <person name="Gorbushina A."/>
            <person name="Walker B."/>
            <person name="Young S.K."/>
            <person name="Zeng Q."/>
            <person name="Gargeya S."/>
            <person name="Fitzgerald M."/>
            <person name="Haas B."/>
            <person name="Abouelleil A."/>
            <person name="Allen A.W."/>
            <person name="Alvarado L."/>
            <person name="Arachchi H.M."/>
            <person name="Berlin A.M."/>
            <person name="Chapman S.B."/>
            <person name="Gainer-Dewar J."/>
            <person name="Goldberg J."/>
            <person name="Griggs A."/>
            <person name="Gujja S."/>
            <person name="Hansen M."/>
            <person name="Howarth C."/>
            <person name="Imamovic A."/>
            <person name="Ireland A."/>
            <person name="Larimer J."/>
            <person name="McCowan C."/>
            <person name="Murphy C."/>
            <person name="Pearson M."/>
            <person name="Poon T.W."/>
            <person name="Priest M."/>
            <person name="Roberts A."/>
            <person name="Saif S."/>
            <person name="Shea T."/>
            <person name="Sisk P."/>
            <person name="Sykes S."/>
            <person name="Wortman J."/>
            <person name="Nusbaum C."/>
            <person name="Birren B."/>
        </authorList>
    </citation>
    <scope>NUCLEOTIDE SEQUENCE [LARGE SCALE GENOMIC DNA]</scope>
    <source>
        <strain evidence="2 3">CBS 606.96</strain>
    </source>
</reference>
<feature type="region of interest" description="Disordered" evidence="1">
    <location>
        <begin position="141"/>
        <end position="170"/>
    </location>
</feature>
<feature type="region of interest" description="Disordered" evidence="1">
    <location>
        <begin position="636"/>
        <end position="660"/>
    </location>
</feature>
<feature type="region of interest" description="Disordered" evidence="1">
    <location>
        <begin position="392"/>
        <end position="427"/>
    </location>
</feature>
<evidence type="ECO:0000313" key="2">
    <source>
        <dbReference type="EMBL" id="EXJ86399.1"/>
    </source>
</evidence>
<feature type="region of interest" description="Disordered" evidence="1">
    <location>
        <begin position="12"/>
        <end position="55"/>
    </location>
</feature>
<gene>
    <name evidence="2" type="ORF">A1O3_03350</name>
</gene>
<evidence type="ECO:0000256" key="1">
    <source>
        <dbReference type="SAM" id="MobiDB-lite"/>
    </source>
</evidence>
<dbReference type="OrthoDB" id="10251048at2759"/>
<protein>
    <submittedName>
        <fullName evidence="2">Uncharacterized protein</fullName>
    </submittedName>
</protein>
<feature type="region of interest" description="Disordered" evidence="1">
    <location>
        <begin position="291"/>
        <end position="361"/>
    </location>
</feature>
<feature type="compositionally biased region" description="Basic and acidic residues" evidence="1">
    <location>
        <begin position="22"/>
        <end position="31"/>
    </location>
</feature>
<dbReference type="EMBL" id="AMGY01000003">
    <property type="protein sequence ID" value="EXJ86399.1"/>
    <property type="molecule type" value="Genomic_DNA"/>
</dbReference>
<feature type="compositionally biased region" description="Polar residues" evidence="1">
    <location>
        <begin position="144"/>
        <end position="170"/>
    </location>
</feature>
<dbReference type="RefSeq" id="XP_007731678.1">
    <property type="nucleotide sequence ID" value="XM_007733488.1"/>
</dbReference>
<dbReference type="GeneID" id="19167478"/>
<sequence length="673" mass="74214">MLGARARAAEYNAFKAASARQASREAEEQRLPPKPVPVSLSAFTKNTQPNRNKGAKAYVPLVLEDASEDGKEALGGNNDTPSTPTHQARTVDRDNSAALKVETPLGPRNPQPVRVVMPAMSAPTAPKAMIAVVERTPGLMVPTPQRSQPHSITRQSQQAVPISVQSSPSTVSGTSGFPGLDLLWPYLPALPPLGYPSMRFFQPTQYLGDMMAPSDLSPTKQENKLALLSRSYGNPSQSFGATPQQFSGSPDMRNRSQMLNNSYATATPAWNPYQQFGGFVHDPSQRPVFQHFNSDGIVPPNEEPRRNHPMPTTNLPRRLSYPDTDDSFLNPGPDVDISGKVSTQNIKRKSAGTPEDEPYDRNSKMQNFVAAQQALAKTGKTVLHNPDLHRVKASDLQRPPSTASSTTSEHEFRIGMKEDNVDPGSQPSLRPPPGFEMHAVGLPIADELETYGPSPLDDEALRKEFGVDTDDWYQLKPVSKSERLRMNRVMKLCSTAIDADTPKALFQDMRIDRRDKLLNSFQWESQGNRVVRNVVEQIVEDHIAGRITNNLGCDGAVSHASVDVDMEKAAIYAVGDIWANLLSSTEAGTTGCEQETFPCKYKPAPEYAIERGRLLTGNSGSSSFFEEDTGGFYNAPSRIARDPRFRPTSKEGIKPKSDDEWNHRFDMYGRRRL</sequence>
<name>W9YVV0_9EURO</name>
<feature type="region of interest" description="Disordered" evidence="1">
    <location>
        <begin position="234"/>
        <end position="256"/>
    </location>
</feature>
<accession>W9YVV0</accession>
<feature type="compositionally biased region" description="Basic and acidic residues" evidence="1">
    <location>
        <begin position="639"/>
        <end position="660"/>
    </location>
</feature>
<proteinExistence type="predicted"/>
<dbReference type="AlphaFoldDB" id="W9YVV0"/>
<dbReference type="eggNOG" id="ENOG502RNRJ">
    <property type="taxonomic scope" value="Eukaryota"/>
</dbReference>
<organism evidence="2 3">
    <name type="scientific">Capronia epimyces CBS 606.96</name>
    <dbReference type="NCBI Taxonomy" id="1182542"/>
    <lineage>
        <taxon>Eukaryota</taxon>
        <taxon>Fungi</taxon>
        <taxon>Dikarya</taxon>
        <taxon>Ascomycota</taxon>
        <taxon>Pezizomycotina</taxon>
        <taxon>Eurotiomycetes</taxon>
        <taxon>Chaetothyriomycetidae</taxon>
        <taxon>Chaetothyriales</taxon>
        <taxon>Herpotrichiellaceae</taxon>
        <taxon>Capronia</taxon>
    </lineage>
</organism>
<feature type="compositionally biased region" description="Polar residues" evidence="1">
    <location>
        <begin position="77"/>
        <end position="88"/>
    </location>
</feature>
<evidence type="ECO:0000313" key="3">
    <source>
        <dbReference type="Proteomes" id="UP000019478"/>
    </source>
</evidence>
<feature type="region of interest" description="Disordered" evidence="1">
    <location>
        <begin position="68"/>
        <end position="93"/>
    </location>
</feature>
<feature type="compositionally biased region" description="Basic and acidic residues" evidence="1">
    <location>
        <begin position="408"/>
        <end position="420"/>
    </location>
</feature>
<dbReference type="Proteomes" id="UP000019478">
    <property type="component" value="Unassembled WGS sequence"/>
</dbReference>
<feature type="compositionally biased region" description="Polar residues" evidence="1">
    <location>
        <begin position="234"/>
        <end position="248"/>
    </location>
</feature>
<feature type="compositionally biased region" description="Polar residues" evidence="1">
    <location>
        <begin position="41"/>
        <end position="51"/>
    </location>
</feature>